<gene>
    <name evidence="4" type="ORF">KSX_45400</name>
</gene>
<dbReference type="Gene3D" id="3.40.50.720">
    <property type="entry name" value="NAD(P)-binding Rossmann-like Domain"/>
    <property type="match status" value="1"/>
</dbReference>
<proteinExistence type="inferred from homology"/>
<keyword evidence="4" id="KW-0223">Dioxygenase</keyword>
<protein>
    <submittedName>
        <fullName evidence="4">Dioxygenase</fullName>
    </submittedName>
</protein>
<dbReference type="GO" id="GO:0051213">
    <property type="term" value="F:dioxygenase activity"/>
    <property type="evidence" value="ECO:0007669"/>
    <property type="project" value="UniProtKB-KW"/>
</dbReference>
<dbReference type="InterPro" id="IPR020904">
    <property type="entry name" value="Sc_DH/Rdtase_CS"/>
</dbReference>
<sequence length="274" mass="28691">MSQILSLFAITGQIAIVTGGSGVLGSEMARTLAQAGARVVVIGRRLEACEEVVSSIQSSGGEAIAISCDVTNKADLERARDQILQRYGTIDILVNGAGGNQAAATVSQERSFFELDEQAVNTVFGLNFQGTLLPCQVFGGVMAKQGHGSIVNISSMASLRPLTRVVSYGAAKAAINNFTQWLASHMAQEYNTHIRVNAIAPGFFLTEQNRFLLTDVNGGQTARGKAILAHTPAGRYGTPEDLAGTLLWLVSPSASFVTGIVVPVDGGFAAFSGV</sequence>
<evidence type="ECO:0000313" key="4">
    <source>
        <dbReference type="EMBL" id="GHO46377.1"/>
    </source>
</evidence>
<dbReference type="PANTHER" id="PTHR42760">
    <property type="entry name" value="SHORT-CHAIN DEHYDROGENASES/REDUCTASES FAMILY MEMBER"/>
    <property type="match status" value="1"/>
</dbReference>
<dbReference type="PRINTS" id="PR00081">
    <property type="entry name" value="GDHRDH"/>
</dbReference>
<dbReference type="Proteomes" id="UP000612362">
    <property type="component" value="Unassembled WGS sequence"/>
</dbReference>
<evidence type="ECO:0000313" key="5">
    <source>
        <dbReference type="Proteomes" id="UP000612362"/>
    </source>
</evidence>
<reference evidence="4" key="1">
    <citation type="submission" date="2020-10" db="EMBL/GenBank/DDBJ databases">
        <title>Taxonomic study of unclassified bacteria belonging to the class Ktedonobacteria.</title>
        <authorList>
            <person name="Yabe S."/>
            <person name="Wang C.M."/>
            <person name="Zheng Y."/>
            <person name="Sakai Y."/>
            <person name="Cavaletti L."/>
            <person name="Monciardini P."/>
            <person name="Donadio S."/>
        </authorList>
    </citation>
    <scope>NUCLEOTIDE SEQUENCE</scope>
    <source>
        <strain evidence="4">SOSP1-1</strain>
    </source>
</reference>
<evidence type="ECO:0000256" key="3">
    <source>
        <dbReference type="RuleBase" id="RU000363"/>
    </source>
</evidence>
<dbReference type="PANTHER" id="PTHR42760:SF115">
    <property type="entry name" value="3-OXOACYL-[ACYL-CARRIER-PROTEIN] REDUCTASE FABG"/>
    <property type="match status" value="1"/>
</dbReference>
<dbReference type="GO" id="GO:0016616">
    <property type="term" value="F:oxidoreductase activity, acting on the CH-OH group of donors, NAD or NADP as acceptor"/>
    <property type="evidence" value="ECO:0007669"/>
    <property type="project" value="TreeGrafter"/>
</dbReference>
<dbReference type="FunFam" id="3.40.50.720:FF:000240">
    <property type="entry name" value="SDR family oxidoreductase"/>
    <property type="match status" value="1"/>
</dbReference>
<evidence type="ECO:0000256" key="1">
    <source>
        <dbReference type="ARBA" id="ARBA00006484"/>
    </source>
</evidence>
<comment type="caution">
    <text evidence="4">The sequence shown here is derived from an EMBL/GenBank/DDBJ whole genome shotgun (WGS) entry which is preliminary data.</text>
</comment>
<dbReference type="GO" id="GO:0005975">
    <property type="term" value="P:carbohydrate metabolic process"/>
    <property type="evidence" value="ECO:0007669"/>
    <property type="project" value="UniProtKB-ARBA"/>
</dbReference>
<organism evidence="4 5">
    <name type="scientific">Ktedonospora formicarum</name>
    <dbReference type="NCBI Taxonomy" id="2778364"/>
    <lineage>
        <taxon>Bacteria</taxon>
        <taxon>Bacillati</taxon>
        <taxon>Chloroflexota</taxon>
        <taxon>Ktedonobacteria</taxon>
        <taxon>Ktedonobacterales</taxon>
        <taxon>Ktedonobacteraceae</taxon>
        <taxon>Ktedonospora</taxon>
    </lineage>
</organism>
<keyword evidence="5" id="KW-1185">Reference proteome</keyword>
<evidence type="ECO:0000256" key="2">
    <source>
        <dbReference type="ARBA" id="ARBA00023002"/>
    </source>
</evidence>
<dbReference type="InterPro" id="IPR036291">
    <property type="entry name" value="NAD(P)-bd_dom_sf"/>
</dbReference>
<dbReference type="PRINTS" id="PR00080">
    <property type="entry name" value="SDRFAMILY"/>
</dbReference>
<dbReference type="SUPFAM" id="SSF51735">
    <property type="entry name" value="NAD(P)-binding Rossmann-fold domains"/>
    <property type="match status" value="1"/>
</dbReference>
<dbReference type="RefSeq" id="WP_220195758.1">
    <property type="nucleotide sequence ID" value="NZ_BNJF01000002.1"/>
</dbReference>
<comment type="similarity">
    <text evidence="1 3">Belongs to the short-chain dehydrogenases/reductases (SDR) family.</text>
</comment>
<dbReference type="AlphaFoldDB" id="A0A8J3MRR1"/>
<dbReference type="PROSITE" id="PS00061">
    <property type="entry name" value="ADH_SHORT"/>
    <property type="match status" value="1"/>
</dbReference>
<keyword evidence="2" id="KW-0560">Oxidoreductase</keyword>
<accession>A0A8J3MRR1</accession>
<dbReference type="NCBIfam" id="NF006132">
    <property type="entry name" value="PRK08277.1"/>
    <property type="match status" value="1"/>
</dbReference>
<dbReference type="Pfam" id="PF00106">
    <property type="entry name" value="adh_short"/>
    <property type="match status" value="1"/>
</dbReference>
<dbReference type="EMBL" id="BNJF01000002">
    <property type="protein sequence ID" value="GHO46377.1"/>
    <property type="molecule type" value="Genomic_DNA"/>
</dbReference>
<dbReference type="InterPro" id="IPR002347">
    <property type="entry name" value="SDR_fam"/>
</dbReference>
<name>A0A8J3MRR1_9CHLR</name>